<reference evidence="2" key="1">
    <citation type="journal article" date="2019" name="Int. J. Syst. Evol. Microbiol.">
        <title>The Global Catalogue of Microorganisms (GCM) 10K type strain sequencing project: providing services to taxonomists for standard genome sequencing and annotation.</title>
        <authorList>
            <consortium name="The Broad Institute Genomics Platform"/>
            <consortium name="The Broad Institute Genome Sequencing Center for Infectious Disease"/>
            <person name="Wu L."/>
            <person name="Ma J."/>
        </authorList>
    </citation>
    <scope>NUCLEOTIDE SEQUENCE [LARGE SCALE GENOMIC DNA]</scope>
    <source>
        <strain evidence="2">CECT 8288</strain>
    </source>
</reference>
<gene>
    <name evidence="1" type="ORF">ACFOND_03715</name>
</gene>
<sequence>MTHLPLKTKLGTRLRHLVESIPTDTELVWDMCCDHGALGRAIIESRPQCQVIFNDIHKDIMARLKEQLIQLNAQRYRLAVCPAEAVSLEETSRQVVVIAGIGDEQTITILEALRTQAHAKNCTFIISPTTKVALVRQYLIGAGFYRVNESIVTENKRSYEVITVATQQTQHAQLMTEKNGDLIGRCWQPIESHRQHLKKLIGYYQGQALNPEKAYAKFLLQRYKLQLKNLNESIEKN</sequence>
<dbReference type="PANTHER" id="PTHR38451:SF1">
    <property type="entry name" value="TRNA (ADENINE(22)-N(1))-METHYLTRANSFERASE"/>
    <property type="match status" value="1"/>
</dbReference>
<keyword evidence="2" id="KW-1185">Reference proteome</keyword>
<dbReference type="RefSeq" id="WP_290281071.1">
    <property type="nucleotide sequence ID" value="NZ_JAUFQI010000001.1"/>
</dbReference>
<dbReference type="Pfam" id="PF12847">
    <property type="entry name" value="Methyltransf_18"/>
    <property type="match status" value="1"/>
</dbReference>
<proteinExistence type="predicted"/>
<comment type="caution">
    <text evidence="1">The sequence shown here is derived from an EMBL/GenBank/DDBJ whole genome shotgun (WGS) entry which is preliminary data.</text>
</comment>
<evidence type="ECO:0000313" key="1">
    <source>
        <dbReference type="EMBL" id="MFC3700737.1"/>
    </source>
</evidence>
<protein>
    <submittedName>
        <fullName evidence="1">tRNA (Adenine(22)-N(1))-methyltransferase TrmK</fullName>
    </submittedName>
</protein>
<dbReference type="Gene3D" id="3.40.50.150">
    <property type="entry name" value="Vaccinia Virus protein VP39"/>
    <property type="match status" value="1"/>
</dbReference>
<organism evidence="1 2">
    <name type="scientific">Reinekea marina</name>
    <dbReference type="NCBI Taxonomy" id="1310421"/>
    <lineage>
        <taxon>Bacteria</taxon>
        <taxon>Pseudomonadati</taxon>
        <taxon>Pseudomonadota</taxon>
        <taxon>Gammaproteobacteria</taxon>
        <taxon>Oceanospirillales</taxon>
        <taxon>Saccharospirillaceae</taxon>
        <taxon>Reinekea</taxon>
    </lineage>
</organism>
<dbReference type="PANTHER" id="PTHR38451">
    <property type="entry name" value="TRNA (ADENINE(22)-N(1))-METHYLTRANSFERASE"/>
    <property type="match status" value="1"/>
</dbReference>
<accession>A0ABV7WNQ4</accession>
<dbReference type="EMBL" id="JBHRYN010000006">
    <property type="protein sequence ID" value="MFC3700737.1"/>
    <property type="molecule type" value="Genomic_DNA"/>
</dbReference>
<evidence type="ECO:0000313" key="2">
    <source>
        <dbReference type="Proteomes" id="UP001595710"/>
    </source>
</evidence>
<dbReference type="SUPFAM" id="SSF53335">
    <property type="entry name" value="S-adenosyl-L-methionine-dependent methyltransferases"/>
    <property type="match status" value="1"/>
</dbReference>
<dbReference type="Proteomes" id="UP001595710">
    <property type="component" value="Unassembled WGS sequence"/>
</dbReference>
<dbReference type="InterPro" id="IPR029063">
    <property type="entry name" value="SAM-dependent_MTases_sf"/>
</dbReference>
<name>A0ABV7WNQ4_9GAMM</name>